<dbReference type="EMBL" id="CP144695">
    <property type="protein sequence ID" value="WVZ04860.1"/>
    <property type="molecule type" value="Genomic_DNA"/>
</dbReference>
<organism evidence="1 2">
    <name type="scientific">Vigna mungo</name>
    <name type="common">Black gram</name>
    <name type="synonym">Phaseolus mungo</name>
    <dbReference type="NCBI Taxonomy" id="3915"/>
    <lineage>
        <taxon>Eukaryota</taxon>
        <taxon>Viridiplantae</taxon>
        <taxon>Streptophyta</taxon>
        <taxon>Embryophyta</taxon>
        <taxon>Tracheophyta</taxon>
        <taxon>Spermatophyta</taxon>
        <taxon>Magnoliopsida</taxon>
        <taxon>eudicotyledons</taxon>
        <taxon>Gunneridae</taxon>
        <taxon>Pentapetalae</taxon>
        <taxon>rosids</taxon>
        <taxon>fabids</taxon>
        <taxon>Fabales</taxon>
        <taxon>Fabaceae</taxon>
        <taxon>Papilionoideae</taxon>
        <taxon>50 kb inversion clade</taxon>
        <taxon>NPAAA clade</taxon>
        <taxon>indigoferoid/millettioid clade</taxon>
        <taxon>Phaseoleae</taxon>
        <taxon>Vigna</taxon>
    </lineage>
</organism>
<sequence>MLDPENVRILKFFKSPMIDRFSPKVHPSKQSILNFFRHLIDEGKQDKLIPVSANTLSRTIDLKNLSGISKDACLLSICKTSSRGQSIPSGSLSLMSQKCRKMAEYLLKSFS</sequence>
<protein>
    <submittedName>
        <fullName evidence="1">Uncharacterized protein</fullName>
    </submittedName>
</protein>
<evidence type="ECO:0000313" key="2">
    <source>
        <dbReference type="Proteomes" id="UP001374535"/>
    </source>
</evidence>
<accession>A0AAQ3N7R1</accession>
<evidence type="ECO:0000313" key="1">
    <source>
        <dbReference type="EMBL" id="WVZ04860.1"/>
    </source>
</evidence>
<name>A0AAQ3N7R1_VIGMU</name>
<dbReference type="Proteomes" id="UP001374535">
    <property type="component" value="Chromosome 6"/>
</dbReference>
<keyword evidence="2" id="KW-1185">Reference proteome</keyword>
<dbReference type="AlphaFoldDB" id="A0AAQ3N7R1"/>
<reference evidence="1 2" key="1">
    <citation type="journal article" date="2023" name="Life. Sci Alliance">
        <title>Evolutionary insights into 3D genome organization and epigenetic landscape of Vigna mungo.</title>
        <authorList>
            <person name="Junaid A."/>
            <person name="Singh B."/>
            <person name="Bhatia S."/>
        </authorList>
    </citation>
    <scope>NUCLEOTIDE SEQUENCE [LARGE SCALE GENOMIC DNA]</scope>
    <source>
        <strain evidence="1">Urdbean</strain>
    </source>
</reference>
<gene>
    <name evidence="1" type="ORF">V8G54_018206</name>
</gene>
<proteinExistence type="predicted"/>